<dbReference type="PANTHER" id="PTHR30143">
    <property type="entry name" value="ACID HYDRATASE"/>
    <property type="match status" value="1"/>
</dbReference>
<dbReference type="SUPFAM" id="SSF56529">
    <property type="entry name" value="FAH"/>
    <property type="match status" value="1"/>
</dbReference>
<sequence>MPQEVDRPDYGTLFSDSGHPSGARLPLGGFLQPRVEAEVAFVLDRDVTTAVDAGSVAAHVRAVLPALEIVDSRIEDWDITFVDTVADNASFGAAVLGPARPLDDLDLTAVRMTMTRDGAEVSTGRGSDCLGSPLAALAWLAGTAIDLGDPLRAGEVVLSGALGPVVAARAGDVFRAVVTGVGDVEVTFAGGGAA</sequence>
<proteinExistence type="predicted"/>
<dbReference type="Gene3D" id="3.90.850.10">
    <property type="entry name" value="Fumarylacetoacetase-like, C-terminal domain"/>
    <property type="match status" value="1"/>
</dbReference>
<evidence type="ECO:0000313" key="4">
    <source>
        <dbReference type="Proteomes" id="UP001565927"/>
    </source>
</evidence>
<keyword evidence="1" id="KW-0456">Lyase</keyword>
<keyword evidence="4" id="KW-1185">Reference proteome</keyword>
<dbReference type="Pfam" id="PF01557">
    <property type="entry name" value="FAA_hydrolase"/>
    <property type="match status" value="1"/>
</dbReference>
<dbReference type="RefSeq" id="WP_370440632.1">
    <property type="nucleotide sequence ID" value="NZ_JBGFTU010000006.1"/>
</dbReference>
<protein>
    <submittedName>
        <fullName evidence="3">2-keto-4-pentenoate hydratase</fullName>
    </submittedName>
</protein>
<name>A0ABV4GYJ0_9ACTN</name>
<dbReference type="InterPro" id="IPR036663">
    <property type="entry name" value="Fumarylacetoacetase_C_sf"/>
</dbReference>
<dbReference type="EMBL" id="JBGFTU010000006">
    <property type="protein sequence ID" value="MEZ0164383.1"/>
    <property type="molecule type" value="Genomic_DNA"/>
</dbReference>
<evidence type="ECO:0000259" key="2">
    <source>
        <dbReference type="Pfam" id="PF01557"/>
    </source>
</evidence>
<evidence type="ECO:0000256" key="1">
    <source>
        <dbReference type="ARBA" id="ARBA00023239"/>
    </source>
</evidence>
<gene>
    <name evidence="3" type="ORF">AB2L27_06345</name>
</gene>
<accession>A0ABV4GYJ0</accession>
<dbReference type="InterPro" id="IPR011234">
    <property type="entry name" value="Fumarylacetoacetase-like_C"/>
</dbReference>
<reference evidence="3 4" key="1">
    <citation type="submission" date="2024-07" db="EMBL/GenBank/DDBJ databases">
        <authorList>
            <person name="Thanompreechachai J."/>
            <person name="Duangmal K."/>
        </authorList>
    </citation>
    <scope>NUCLEOTIDE SEQUENCE [LARGE SCALE GENOMIC DNA]</scope>
    <source>
        <strain evidence="3 4">LSe6-4</strain>
    </source>
</reference>
<dbReference type="PANTHER" id="PTHR30143:SF0">
    <property type="entry name" value="2-KETO-4-PENTENOATE HYDRATASE"/>
    <property type="match status" value="1"/>
</dbReference>
<dbReference type="InterPro" id="IPR050772">
    <property type="entry name" value="Hydratase-Decarb/MhpD_sf"/>
</dbReference>
<comment type="caution">
    <text evidence="3">The sequence shown here is derived from an EMBL/GenBank/DDBJ whole genome shotgun (WGS) entry which is preliminary data.</text>
</comment>
<dbReference type="Proteomes" id="UP001565927">
    <property type="component" value="Unassembled WGS sequence"/>
</dbReference>
<organism evidence="3 4">
    <name type="scientific">Kineococcus halophytocola</name>
    <dbReference type="NCBI Taxonomy" id="3234027"/>
    <lineage>
        <taxon>Bacteria</taxon>
        <taxon>Bacillati</taxon>
        <taxon>Actinomycetota</taxon>
        <taxon>Actinomycetes</taxon>
        <taxon>Kineosporiales</taxon>
        <taxon>Kineosporiaceae</taxon>
        <taxon>Kineococcus</taxon>
    </lineage>
</organism>
<evidence type="ECO:0000313" key="3">
    <source>
        <dbReference type="EMBL" id="MEZ0164383.1"/>
    </source>
</evidence>
<feature type="domain" description="Fumarylacetoacetase-like C-terminal" evidence="2">
    <location>
        <begin position="27"/>
        <end position="188"/>
    </location>
</feature>